<feature type="transmembrane region" description="Helical" evidence="1">
    <location>
        <begin position="355"/>
        <end position="374"/>
    </location>
</feature>
<evidence type="ECO:0008006" key="4">
    <source>
        <dbReference type="Google" id="ProtNLM"/>
    </source>
</evidence>
<dbReference type="Proteomes" id="UP000431092">
    <property type="component" value="Unassembled WGS sequence"/>
</dbReference>
<feature type="transmembrane region" description="Helical" evidence="1">
    <location>
        <begin position="204"/>
        <end position="225"/>
    </location>
</feature>
<keyword evidence="1" id="KW-0472">Membrane</keyword>
<evidence type="ECO:0000256" key="1">
    <source>
        <dbReference type="SAM" id="Phobius"/>
    </source>
</evidence>
<dbReference type="EMBL" id="WLVL01000007">
    <property type="protein sequence ID" value="MTB70831.1"/>
    <property type="molecule type" value="Genomic_DNA"/>
</dbReference>
<proteinExistence type="predicted"/>
<feature type="transmembrane region" description="Helical" evidence="1">
    <location>
        <begin position="110"/>
        <end position="127"/>
    </location>
</feature>
<sequence length="544" mass="55889">MRRRDVWPGSPGRAALTGCAVAVLLALTWTWPALGRGQLLYRDFVQVPDPVLGPSVLGTDGRAPRAVPLDAVTALLAPVVPSGVQQQVMLVASLALAGCGLAVLLRRRGAAACVVAAAVAVWSPYAAQRLLVGQPPTLLGWAMVPWLVVAVRRDGSPRRRVLAVLVAALPAALTPFGGLLALGVVVVTALAARHRPGRRRREPVVLGALGVAWCLPWVVAGLRGATAAGETSGARAFAVRADGVQGVLDVLGGGGIWAPAAALASRAHAPALVASTLLVLAAATVLVLAPSAPSDSMRVSPKDDGPHPHDLRVLGAALVLPTVVALALASGPGLALWAPAQHVPGLGILRDTHRLLGLTVLATAVLLGLGVQALRRRLGPVVAVGATATVLAVAVLGAPDAPARIHQAYRPTSFPPGWSAAVAVVGDRTTLVLPWQPFRRQAWVGGQPFLDPLPLALRGRVVASRNLTVPRDGGTVVVGSDDTTALRAWARGDLAALLDAGVEAVVTWADTPGEALAPPPGARRVETSGPLRVWLVDEPPTVRH</sequence>
<gene>
    <name evidence="2" type="ORF">GGG17_02345</name>
</gene>
<organism evidence="2 3">
    <name type="scientific">Arsenicicoccus cauae</name>
    <dbReference type="NCBI Taxonomy" id="2663847"/>
    <lineage>
        <taxon>Bacteria</taxon>
        <taxon>Bacillati</taxon>
        <taxon>Actinomycetota</taxon>
        <taxon>Actinomycetes</taxon>
        <taxon>Micrococcales</taxon>
        <taxon>Intrasporangiaceae</taxon>
        <taxon>Arsenicicoccus</taxon>
    </lineage>
</organism>
<evidence type="ECO:0000313" key="2">
    <source>
        <dbReference type="EMBL" id="MTB70831.1"/>
    </source>
</evidence>
<feature type="transmembrane region" description="Helical" evidence="1">
    <location>
        <begin position="271"/>
        <end position="292"/>
    </location>
</feature>
<protein>
    <recommendedName>
        <fullName evidence="4">Glycosyltransferase RgtA/B/C/D-like domain-containing protein</fullName>
    </recommendedName>
</protein>
<name>A0A6I3IR89_9MICO</name>
<accession>A0A6I3IR89</accession>
<evidence type="ECO:0000313" key="3">
    <source>
        <dbReference type="Proteomes" id="UP000431092"/>
    </source>
</evidence>
<dbReference type="RefSeq" id="WP_154592188.1">
    <property type="nucleotide sequence ID" value="NZ_WLVL01000007.1"/>
</dbReference>
<feature type="transmembrane region" description="Helical" evidence="1">
    <location>
        <begin position="163"/>
        <end position="192"/>
    </location>
</feature>
<comment type="caution">
    <text evidence="2">The sequence shown here is derived from an EMBL/GenBank/DDBJ whole genome shotgun (WGS) entry which is preliminary data.</text>
</comment>
<feature type="transmembrane region" description="Helical" evidence="1">
    <location>
        <begin position="381"/>
        <end position="398"/>
    </location>
</feature>
<dbReference type="AlphaFoldDB" id="A0A6I3IR89"/>
<feature type="transmembrane region" description="Helical" evidence="1">
    <location>
        <begin position="88"/>
        <end position="105"/>
    </location>
</feature>
<keyword evidence="1" id="KW-0812">Transmembrane</keyword>
<keyword evidence="3" id="KW-1185">Reference proteome</keyword>
<feature type="transmembrane region" description="Helical" evidence="1">
    <location>
        <begin position="313"/>
        <end position="335"/>
    </location>
</feature>
<keyword evidence="1" id="KW-1133">Transmembrane helix</keyword>
<reference evidence="2 3" key="1">
    <citation type="submission" date="2019-11" db="EMBL/GenBank/DDBJ databases">
        <title>Whole genome sequencing identifies a novel species of the genus Arsenicicoccus isolated from human blood.</title>
        <authorList>
            <person name="Jeong J.H."/>
            <person name="Kweon O.J."/>
            <person name="Kim H.R."/>
            <person name="Kim T.-H."/>
            <person name="Ha S.-M."/>
            <person name="Lee M.-K."/>
        </authorList>
    </citation>
    <scope>NUCLEOTIDE SEQUENCE [LARGE SCALE GENOMIC DNA]</scope>
    <source>
        <strain evidence="2 3">MKL-02</strain>
    </source>
</reference>